<dbReference type="Gene3D" id="3.40.630.30">
    <property type="match status" value="1"/>
</dbReference>
<sequence>MPAAEPGPVPSWPQPTGVHRSFWDFGDFGAFWTNQSRGSWHCVRVGIIRPHWSIAPQHSLAKERQSQKQIITLSGLHTMTEPEFRIRPGASADLAEAADVWIAAFGDDWIIRKLHPKRSEYPQDFRAWAHRFFYGRFWGPEQQMLHILTVPDAKLPSGERIAAFSWWRRPYPTPADKAAVEGNLTIRGWLKPVLLGINKLAGYLWPARSADVASLNMFDDSHLASDDILNDPAHPKRKNAWYLSTLAVSPDFQGKGYGSVLVREGLRQSDKEGVTAWLIGLRGVEPFYERLGFETKGRANVGRLADWDGGSIMLRE</sequence>
<protein>
    <submittedName>
        <fullName evidence="2">Puromycin N-acetyltransferase</fullName>
    </submittedName>
</protein>
<reference evidence="3" key="1">
    <citation type="journal article" date="2013" name="New Phytol.">
        <title>Comparative genomic and transcriptomic analyses reveal the hemibiotrophic stage shift of Colletotrichum fungi.</title>
        <authorList>
            <person name="Gan P."/>
            <person name="Ikeda K."/>
            <person name="Irieda H."/>
            <person name="Narusaka M."/>
            <person name="O'Connell R.J."/>
            <person name="Narusaka Y."/>
            <person name="Takano Y."/>
            <person name="Kubo Y."/>
            <person name="Shirasu K."/>
        </authorList>
    </citation>
    <scope>NUCLEOTIDE SEQUENCE [LARGE SCALE GENOMIC DNA]</scope>
    <source>
        <strain evidence="3">104-T / ATCC 96160 / CBS 514.97 / LARS 414 / MAFF 240422</strain>
    </source>
</reference>
<dbReference type="PANTHER" id="PTHR42791:SF16">
    <property type="entry name" value="N-ACETYLTRANSFERASE DOMAIN-CONTAINING PROTEIN"/>
    <property type="match status" value="1"/>
</dbReference>
<comment type="caution">
    <text evidence="2">The sequence shown here is derived from an EMBL/GenBank/DDBJ whole genome shotgun (WGS) entry which is preliminary data.</text>
</comment>
<feature type="domain" description="N-acetyltransferase" evidence="1">
    <location>
        <begin position="148"/>
        <end position="316"/>
    </location>
</feature>
<dbReference type="PROSITE" id="PS51186">
    <property type="entry name" value="GNAT"/>
    <property type="match status" value="1"/>
</dbReference>
<gene>
    <name evidence="2" type="primary">pac</name>
    <name evidence="2" type="ORF">Cob_v000453</name>
</gene>
<dbReference type="AlphaFoldDB" id="A0A484G8D5"/>
<organism evidence="2 3">
    <name type="scientific">Colletotrichum orbiculare (strain 104-T / ATCC 96160 / CBS 514.97 / LARS 414 / MAFF 240422)</name>
    <name type="common">Cucumber anthracnose fungus</name>
    <name type="synonym">Colletotrichum lagenarium</name>
    <dbReference type="NCBI Taxonomy" id="1213857"/>
    <lineage>
        <taxon>Eukaryota</taxon>
        <taxon>Fungi</taxon>
        <taxon>Dikarya</taxon>
        <taxon>Ascomycota</taxon>
        <taxon>Pezizomycotina</taxon>
        <taxon>Sordariomycetes</taxon>
        <taxon>Hypocreomycetidae</taxon>
        <taxon>Glomerellales</taxon>
        <taxon>Glomerellaceae</taxon>
        <taxon>Colletotrichum</taxon>
        <taxon>Colletotrichum orbiculare species complex</taxon>
    </lineage>
</organism>
<accession>A0A484G8D5</accession>
<reference evidence="3" key="2">
    <citation type="journal article" date="2019" name="Mol. Plant Microbe Interact.">
        <title>Genome sequence resources for four phytopathogenic fungi from the Colletotrichum orbiculare species complex.</title>
        <authorList>
            <person name="Gan P."/>
            <person name="Tsushima A."/>
            <person name="Narusaka M."/>
            <person name="Narusaka Y."/>
            <person name="Takano Y."/>
            <person name="Kubo Y."/>
            <person name="Shirasu K."/>
        </authorList>
    </citation>
    <scope>GENOME REANNOTATION</scope>
    <source>
        <strain evidence="3">104-T / ATCC 96160 / CBS 514.97 / LARS 414 / MAFF 240422</strain>
    </source>
</reference>
<dbReference type="GO" id="GO:0016747">
    <property type="term" value="F:acyltransferase activity, transferring groups other than amino-acyl groups"/>
    <property type="evidence" value="ECO:0007669"/>
    <property type="project" value="InterPro"/>
</dbReference>
<proteinExistence type="predicted"/>
<dbReference type="Proteomes" id="UP000014480">
    <property type="component" value="Unassembled WGS sequence"/>
</dbReference>
<dbReference type="InterPro" id="IPR000182">
    <property type="entry name" value="GNAT_dom"/>
</dbReference>
<evidence type="ECO:0000259" key="1">
    <source>
        <dbReference type="PROSITE" id="PS51186"/>
    </source>
</evidence>
<name>A0A484G8D5_COLOR</name>
<evidence type="ECO:0000313" key="2">
    <source>
        <dbReference type="EMBL" id="TDZ26423.1"/>
    </source>
</evidence>
<dbReference type="PANTHER" id="PTHR42791">
    <property type="entry name" value="GNAT FAMILY ACETYLTRANSFERASE"/>
    <property type="match status" value="1"/>
</dbReference>
<keyword evidence="3" id="KW-1185">Reference proteome</keyword>
<evidence type="ECO:0000313" key="3">
    <source>
        <dbReference type="Proteomes" id="UP000014480"/>
    </source>
</evidence>
<dbReference type="Pfam" id="PF00583">
    <property type="entry name" value="Acetyltransf_1"/>
    <property type="match status" value="1"/>
</dbReference>
<dbReference type="CDD" id="cd04301">
    <property type="entry name" value="NAT_SF"/>
    <property type="match status" value="1"/>
</dbReference>
<dbReference type="EMBL" id="AMCV02000001">
    <property type="protein sequence ID" value="TDZ26423.1"/>
    <property type="molecule type" value="Genomic_DNA"/>
</dbReference>
<dbReference type="SUPFAM" id="SSF55729">
    <property type="entry name" value="Acyl-CoA N-acyltransferases (Nat)"/>
    <property type="match status" value="1"/>
</dbReference>
<dbReference type="OrthoDB" id="410198at2759"/>
<dbReference type="STRING" id="1213857.A0A484G8D5"/>
<dbReference type="InterPro" id="IPR016181">
    <property type="entry name" value="Acyl_CoA_acyltransferase"/>
</dbReference>
<dbReference type="InterPro" id="IPR052523">
    <property type="entry name" value="Trichothecene_AcTrans"/>
</dbReference>